<keyword evidence="3 8" id="KW-0663">Pyridoxal phosphate</keyword>
<dbReference type="PRINTS" id="PR01182">
    <property type="entry name" value="ORNDCRBXLASE"/>
</dbReference>
<dbReference type="Pfam" id="PF02784">
    <property type="entry name" value="Orn_Arg_deC_N"/>
    <property type="match status" value="1"/>
</dbReference>
<dbReference type="PANTHER" id="PTHR11482:SF6">
    <property type="entry name" value="ORNITHINE DECARBOXYLASE 1-RELATED"/>
    <property type="match status" value="1"/>
</dbReference>
<dbReference type="InterPro" id="IPR022653">
    <property type="entry name" value="De-COase2_pyr-phos_BS"/>
</dbReference>
<dbReference type="InterPro" id="IPR022644">
    <property type="entry name" value="De-COase2_N"/>
</dbReference>
<dbReference type="GO" id="GO:0004586">
    <property type="term" value="F:ornithine decarboxylase activity"/>
    <property type="evidence" value="ECO:0007669"/>
    <property type="project" value="UniProtKB-EC"/>
</dbReference>
<dbReference type="GO" id="GO:0005737">
    <property type="term" value="C:cytoplasm"/>
    <property type="evidence" value="ECO:0007669"/>
    <property type="project" value="TreeGrafter"/>
</dbReference>
<dbReference type="InterPro" id="IPR029066">
    <property type="entry name" value="PLP-binding_barrel"/>
</dbReference>
<organism evidence="10 11">
    <name type="scientific">Roseovarius litorisediminis</name>
    <dbReference type="NCBI Taxonomy" id="1312363"/>
    <lineage>
        <taxon>Bacteria</taxon>
        <taxon>Pseudomonadati</taxon>
        <taxon>Pseudomonadota</taxon>
        <taxon>Alphaproteobacteria</taxon>
        <taxon>Rhodobacterales</taxon>
        <taxon>Roseobacteraceae</taxon>
        <taxon>Roseovarius</taxon>
    </lineage>
</organism>
<evidence type="ECO:0000313" key="11">
    <source>
        <dbReference type="Proteomes" id="UP000193827"/>
    </source>
</evidence>
<dbReference type="EMBL" id="FWFL01000004">
    <property type="protein sequence ID" value="SLN38306.1"/>
    <property type="molecule type" value="Genomic_DNA"/>
</dbReference>
<reference evidence="10 11" key="1">
    <citation type="submission" date="2017-03" db="EMBL/GenBank/DDBJ databases">
        <authorList>
            <person name="Afonso C.L."/>
            <person name="Miller P.J."/>
            <person name="Scott M.A."/>
            <person name="Spackman E."/>
            <person name="Goraichik I."/>
            <person name="Dimitrov K.M."/>
            <person name="Suarez D.L."/>
            <person name="Swayne D.E."/>
        </authorList>
    </citation>
    <scope>NUCLEOTIDE SEQUENCE [LARGE SCALE GENOMIC DNA]</scope>
    <source>
        <strain evidence="10 11">CECT 8287</strain>
    </source>
</reference>
<name>A0A1Y5SG47_9RHOB</name>
<evidence type="ECO:0000256" key="1">
    <source>
        <dbReference type="ARBA" id="ARBA00001933"/>
    </source>
</evidence>
<feature type="domain" description="Orn/DAP/Arg decarboxylase 2 N-terminal" evidence="9">
    <location>
        <begin position="32"/>
        <end position="259"/>
    </location>
</feature>
<evidence type="ECO:0000256" key="4">
    <source>
        <dbReference type="ARBA" id="ARBA00023239"/>
    </source>
</evidence>
<dbReference type="InterPro" id="IPR000183">
    <property type="entry name" value="Orn/DAP/Arg_de-COase"/>
</dbReference>
<evidence type="ECO:0000256" key="3">
    <source>
        <dbReference type="ARBA" id="ARBA00022898"/>
    </source>
</evidence>
<dbReference type="InterPro" id="IPR009006">
    <property type="entry name" value="Ala_racemase/Decarboxylase_C"/>
</dbReference>
<evidence type="ECO:0000313" key="10">
    <source>
        <dbReference type="EMBL" id="SLN38306.1"/>
    </source>
</evidence>
<sequence>MRDFPNWPDPRAHILRHQPDTAMLYFAPATLQATAKRFQRGFDGLVTYAVKANMGEEVLANLVTAGLRAFDVASPREMYAVRAVCADAVLHYNNPVRSNEEIAVAVALGVRSFSVDCERELDKLAGVAPGSEMTVRLALPVSGAAYDFGEKFGVGPDRAVVLLQKVVAHGFIPSMTFHPGTQCADPAAWGAYIKVVADVARKAGVRLARLNVGGGFAAHRWGAAPDLEKIFSHIRREVNSCFGAHAPELVCEPGRAMVADAFTLVTRVKALRDSGAVFLNDGIYGGLTEARDIGCTDRVRAMGPDGTWRKDAPKARVVYGPTCDSIDRLPDPLPLPGDMAEGDYVFFDGMGAYSRSLSTGFNGYGLSDPVTVAAL</sequence>
<feature type="active site" description="Proton donor" evidence="8">
    <location>
        <position position="323"/>
    </location>
</feature>
<dbReference type="OrthoDB" id="9802147at2"/>
<dbReference type="SUPFAM" id="SSF51419">
    <property type="entry name" value="PLP-binding barrel"/>
    <property type="match status" value="1"/>
</dbReference>
<dbReference type="AlphaFoldDB" id="A0A1Y5SG47"/>
<evidence type="ECO:0000256" key="8">
    <source>
        <dbReference type="PIRSR" id="PIRSR600183-50"/>
    </source>
</evidence>
<dbReference type="SUPFAM" id="SSF50621">
    <property type="entry name" value="Alanine racemase C-terminal domain-like"/>
    <property type="match status" value="1"/>
</dbReference>
<dbReference type="CDD" id="cd00622">
    <property type="entry name" value="PLPDE_III_ODC"/>
    <property type="match status" value="1"/>
</dbReference>
<dbReference type="RefSeq" id="WP_085892102.1">
    <property type="nucleotide sequence ID" value="NZ_FWFL01000004.1"/>
</dbReference>
<protein>
    <recommendedName>
        <fullName evidence="6">ornithine decarboxylase</fullName>
        <ecNumber evidence="6">4.1.1.17</ecNumber>
    </recommendedName>
</protein>
<gene>
    <name evidence="10" type="primary">ldc_2</name>
    <name evidence="10" type="ORF">PEL8287_01864</name>
</gene>
<dbReference type="EC" id="4.1.1.17" evidence="6"/>
<proteinExistence type="inferred from homology"/>
<keyword evidence="11" id="KW-1185">Reference proteome</keyword>
<evidence type="ECO:0000256" key="6">
    <source>
        <dbReference type="ARBA" id="ARBA00034138"/>
    </source>
</evidence>
<dbReference type="GO" id="GO:0033387">
    <property type="term" value="P:putrescine biosynthetic process from arginine, via ornithine"/>
    <property type="evidence" value="ECO:0007669"/>
    <property type="project" value="TreeGrafter"/>
</dbReference>
<feature type="modified residue" description="N6-(pyridoxal phosphate)lysine" evidence="8">
    <location>
        <position position="51"/>
    </location>
</feature>
<dbReference type="PROSITE" id="PS00878">
    <property type="entry name" value="ODR_DC_2_1"/>
    <property type="match status" value="1"/>
</dbReference>
<comment type="catalytic activity">
    <reaction evidence="7">
        <text>L-ornithine + H(+) = putrescine + CO2</text>
        <dbReference type="Rhea" id="RHEA:22964"/>
        <dbReference type="ChEBI" id="CHEBI:15378"/>
        <dbReference type="ChEBI" id="CHEBI:16526"/>
        <dbReference type="ChEBI" id="CHEBI:46911"/>
        <dbReference type="ChEBI" id="CHEBI:326268"/>
        <dbReference type="EC" id="4.1.1.17"/>
    </reaction>
</comment>
<comment type="similarity">
    <text evidence="2">Belongs to the Orn/Lys/Arg decarboxylase class-II family.</text>
</comment>
<evidence type="ECO:0000256" key="2">
    <source>
        <dbReference type="ARBA" id="ARBA00008872"/>
    </source>
</evidence>
<evidence type="ECO:0000256" key="7">
    <source>
        <dbReference type="ARBA" id="ARBA00049127"/>
    </source>
</evidence>
<comment type="cofactor">
    <cofactor evidence="1 8">
        <name>pyridoxal 5'-phosphate</name>
        <dbReference type="ChEBI" id="CHEBI:597326"/>
    </cofactor>
</comment>
<dbReference type="Gene3D" id="3.20.20.10">
    <property type="entry name" value="Alanine racemase"/>
    <property type="match status" value="1"/>
</dbReference>
<dbReference type="Gene3D" id="2.40.37.10">
    <property type="entry name" value="Lyase, Ornithine Decarboxylase, Chain A, domain 1"/>
    <property type="match status" value="1"/>
</dbReference>
<keyword evidence="4 10" id="KW-0456">Lyase</keyword>
<accession>A0A1Y5SG47</accession>
<dbReference type="InterPro" id="IPR002433">
    <property type="entry name" value="Orn_de-COase"/>
</dbReference>
<dbReference type="Proteomes" id="UP000193827">
    <property type="component" value="Unassembled WGS sequence"/>
</dbReference>
<dbReference type="PRINTS" id="PR01179">
    <property type="entry name" value="ODADCRBXLASE"/>
</dbReference>
<dbReference type="PANTHER" id="PTHR11482">
    <property type="entry name" value="ARGININE/DIAMINOPIMELATE/ORNITHINE DECARBOXYLASE"/>
    <property type="match status" value="1"/>
</dbReference>
<comment type="pathway">
    <text evidence="5">Amine and polyamine biosynthesis; putrescine biosynthesis via L-ornithine pathway; putrescine from L-ornithine: step 1/1.</text>
</comment>
<evidence type="ECO:0000256" key="5">
    <source>
        <dbReference type="ARBA" id="ARBA00034115"/>
    </source>
</evidence>
<evidence type="ECO:0000259" key="9">
    <source>
        <dbReference type="Pfam" id="PF02784"/>
    </source>
</evidence>